<dbReference type="GeneID" id="64662796"/>
<keyword evidence="3" id="KW-1185">Reference proteome</keyword>
<dbReference type="InterPro" id="IPR009027">
    <property type="entry name" value="Ribosomal_bL9/RNase_H1_N"/>
</dbReference>
<dbReference type="AlphaFoldDB" id="A0AAD4DRQ4"/>
<evidence type="ECO:0000259" key="1">
    <source>
        <dbReference type="Pfam" id="PF01693"/>
    </source>
</evidence>
<proteinExistence type="predicted"/>
<dbReference type="EMBL" id="JABBWK010000124">
    <property type="protein sequence ID" value="KAG1891727.1"/>
    <property type="molecule type" value="Genomic_DNA"/>
</dbReference>
<reference evidence="2" key="1">
    <citation type="journal article" date="2020" name="New Phytol.">
        <title>Comparative genomics reveals dynamic genome evolution in host specialist ectomycorrhizal fungi.</title>
        <authorList>
            <person name="Lofgren L.A."/>
            <person name="Nguyen N.H."/>
            <person name="Vilgalys R."/>
            <person name="Ruytinx J."/>
            <person name="Liao H.L."/>
            <person name="Branco S."/>
            <person name="Kuo A."/>
            <person name="LaButti K."/>
            <person name="Lipzen A."/>
            <person name="Andreopoulos W."/>
            <person name="Pangilinan J."/>
            <person name="Riley R."/>
            <person name="Hundley H."/>
            <person name="Na H."/>
            <person name="Barry K."/>
            <person name="Grigoriev I.V."/>
            <person name="Stajich J.E."/>
            <person name="Kennedy P.G."/>
        </authorList>
    </citation>
    <scope>NUCLEOTIDE SEQUENCE</scope>
    <source>
        <strain evidence="2">FC203</strain>
    </source>
</reference>
<dbReference type="Gene3D" id="3.40.970.10">
    <property type="entry name" value="Ribonuclease H1, N-terminal domain"/>
    <property type="match status" value="1"/>
</dbReference>
<evidence type="ECO:0000313" key="3">
    <source>
        <dbReference type="Proteomes" id="UP001195769"/>
    </source>
</evidence>
<feature type="domain" description="Ribonuclease H1 N-terminal" evidence="1">
    <location>
        <begin position="62"/>
        <end position="97"/>
    </location>
</feature>
<organism evidence="2 3">
    <name type="scientific">Suillus fuscotomentosus</name>
    <dbReference type="NCBI Taxonomy" id="1912939"/>
    <lineage>
        <taxon>Eukaryota</taxon>
        <taxon>Fungi</taxon>
        <taxon>Dikarya</taxon>
        <taxon>Basidiomycota</taxon>
        <taxon>Agaricomycotina</taxon>
        <taxon>Agaricomycetes</taxon>
        <taxon>Agaricomycetidae</taxon>
        <taxon>Boletales</taxon>
        <taxon>Suillineae</taxon>
        <taxon>Suillaceae</taxon>
        <taxon>Suillus</taxon>
    </lineage>
</organism>
<accession>A0AAD4DRQ4</accession>
<comment type="caution">
    <text evidence="2">The sequence shown here is derived from an EMBL/GenBank/DDBJ whole genome shotgun (WGS) entry which is preliminary data.</text>
</comment>
<protein>
    <recommendedName>
        <fullName evidence="1">Ribonuclease H1 N-terminal domain-containing protein</fullName>
    </recommendedName>
</protein>
<dbReference type="SUPFAM" id="SSF55658">
    <property type="entry name" value="L9 N-domain-like"/>
    <property type="match status" value="1"/>
</dbReference>
<evidence type="ECO:0000313" key="2">
    <source>
        <dbReference type="EMBL" id="KAG1891727.1"/>
    </source>
</evidence>
<dbReference type="InterPro" id="IPR037056">
    <property type="entry name" value="RNase_H1_N_sf"/>
</dbReference>
<dbReference type="Pfam" id="PF01693">
    <property type="entry name" value="Cauli_VI"/>
    <property type="match status" value="1"/>
</dbReference>
<sequence length="118" mass="13221">MFIFIDNVPSTAVYPEITAIHEHTAAFLPAAQAMADECFLHRYLGVYYNIPACSKQPPWNPPFYCVTRGRVVGVLPSWEHALNAVLGVPDFKYKEVDTIAVGEEKVRQAIEKGEIEIV</sequence>
<dbReference type="Proteomes" id="UP001195769">
    <property type="component" value="Unassembled WGS sequence"/>
</dbReference>
<name>A0AAD4DRQ4_9AGAM</name>
<dbReference type="InterPro" id="IPR011320">
    <property type="entry name" value="RNase_H1_N"/>
</dbReference>
<dbReference type="RefSeq" id="XP_041218203.1">
    <property type="nucleotide sequence ID" value="XM_041368498.1"/>
</dbReference>
<gene>
    <name evidence="2" type="ORF">F5891DRAFT_1197495</name>
</gene>